<dbReference type="InterPro" id="IPR014085">
    <property type="entry name" value="Allophanate_hydrolase"/>
</dbReference>
<organism evidence="3 4">
    <name type="scientific">Nocardioides kongjuensis</name>
    <dbReference type="NCBI Taxonomy" id="349522"/>
    <lineage>
        <taxon>Bacteria</taxon>
        <taxon>Bacillati</taxon>
        <taxon>Actinomycetota</taxon>
        <taxon>Actinomycetes</taxon>
        <taxon>Propionibacteriales</taxon>
        <taxon>Nocardioidaceae</taxon>
        <taxon>Nocardioides</taxon>
    </lineage>
</organism>
<dbReference type="EC" id="3.5.1.54" evidence="3"/>
<feature type="domain" description="Amidase" evidence="1">
    <location>
        <begin position="13"/>
        <end position="378"/>
    </location>
</feature>
<evidence type="ECO:0000313" key="4">
    <source>
        <dbReference type="Proteomes" id="UP000582231"/>
    </source>
</evidence>
<dbReference type="NCBIfam" id="TIGR02713">
    <property type="entry name" value="allophanate_hyd"/>
    <property type="match status" value="1"/>
</dbReference>
<dbReference type="AlphaFoldDB" id="A0A852RN17"/>
<keyword evidence="4" id="KW-1185">Reference proteome</keyword>
<dbReference type="InterPro" id="IPR023631">
    <property type="entry name" value="Amidase_dom"/>
</dbReference>
<dbReference type="Pfam" id="PF01425">
    <property type="entry name" value="Amidase"/>
    <property type="match status" value="1"/>
</dbReference>
<gene>
    <name evidence="3" type="ORF">BJ958_003635</name>
</gene>
<dbReference type="EMBL" id="JACCBF010000001">
    <property type="protein sequence ID" value="NYD32089.1"/>
    <property type="molecule type" value="Genomic_DNA"/>
</dbReference>
<feature type="domain" description="Allophanate hydrolase C-terminal" evidence="2">
    <location>
        <begin position="405"/>
        <end position="530"/>
    </location>
</feature>
<dbReference type="InterPro" id="IPR053844">
    <property type="entry name" value="AH_C"/>
</dbReference>
<accession>A0A852RN17</accession>
<comment type="caution">
    <text evidence="3">The sequence shown here is derived from an EMBL/GenBank/DDBJ whole genome shotgun (WGS) entry which is preliminary data.</text>
</comment>
<dbReference type="Gene3D" id="3.90.1300.10">
    <property type="entry name" value="Amidase signature (AS) domain"/>
    <property type="match status" value="1"/>
</dbReference>
<sequence length="557" mass="58351">MTTWISRVDEAPARPGPLHGLRFAVKDNIDVAGVPTTAGDPRRTVVAAEHAPVVDRLVRAGAVVVGKTNLDQYATGLVGTRSPYGACRSVLSDEHVSGGSSSGSAVAVARGEVDFALGTDTAGSGRVPAAFNGIVGIKPSKGLVSTRGVVPACRTLDCVTVFARDVTTARAAYEQMVGYDAEDPYARRLEQRPVPATCTIGVPDLPLDLDPEHAAAWAEALTEAEALGEVRRIDVRQFLEAAQLLYSGPWLAERWLAFGDALDDDAAVDPTVRFIVRDGASLTAADAFAGLTRLAELARRTEAAWAEVDVLLLPVTPGHPSLAEVAADPVGVNGRLGTFTNMTNLLDLCAIAVPGPARPDGLPFGVQLLAPAGGDDLLAELGARWCGEPGLGVTPPAAGERDTVLLAVAGAHLSGQPLNPALVSHGATLVSTTRTARDYRMFLVDGPLPRPGLTRLPKPAPAPGRGIEVEVWQLPVSELGGFATTVGAPLALGPVELADGSEVLGFVCTADAARVERDITSHGAWRDYLASREGPRDGRASWRRFGYWASVALRRGW</sequence>
<keyword evidence="3" id="KW-0378">Hydrolase</keyword>
<protein>
    <submittedName>
        <fullName evidence="3">Allophanate hydrolase</fullName>
        <ecNumber evidence="3">3.5.1.54</ecNumber>
    </submittedName>
</protein>
<dbReference type="PANTHER" id="PTHR11895:SF169">
    <property type="entry name" value="GLUTAMYL-TRNA(GLN) AMIDOTRANSFERASE"/>
    <property type="match status" value="1"/>
</dbReference>
<dbReference type="SUPFAM" id="SSF75304">
    <property type="entry name" value="Amidase signature (AS) enzymes"/>
    <property type="match status" value="1"/>
</dbReference>
<dbReference type="InterPro" id="IPR000120">
    <property type="entry name" value="Amidase"/>
</dbReference>
<dbReference type="InterPro" id="IPR036928">
    <property type="entry name" value="AS_sf"/>
</dbReference>
<reference evidence="3 4" key="1">
    <citation type="submission" date="2020-07" db="EMBL/GenBank/DDBJ databases">
        <title>Sequencing the genomes of 1000 actinobacteria strains.</title>
        <authorList>
            <person name="Klenk H.-P."/>
        </authorList>
    </citation>
    <scope>NUCLEOTIDE SEQUENCE [LARGE SCALE GENOMIC DNA]</scope>
    <source>
        <strain evidence="3 4">DSM 19082</strain>
    </source>
</reference>
<dbReference type="PANTHER" id="PTHR11895">
    <property type="entry name" value="TRANSAMIDASE"/>
    <property type="match status" value="1"/>
</dbReference>
<name>A0A852RN17_9ACTN</name>
<dbReference type="RefSeq" id="WP_179728313.1">
    <property type="nucleotide sequence ID" value="NZ_BAABEF010000001.1"/>
</dbReference>
<evidence type="ECO:0000259" key="2">
    <source>
        <dbReference type="Pfam" id="PF21986"/>
    </source>
</evidence>
<dbReference type="Pfam" id="PF21986">
    <property type="entry name" value="AH_C"/>
    <property type="match status" value="1"/>
</dbReference>
<dbReference type="NCBIfam" id="NF006043">
    <property type="entry name" value="PRK08186.1"/>
    <property type="match status" value="1"/>
</dbReference>
<dbReference type="Proteomes" id="UP000582231">
    <property type="component" value="Unassembled WGS sequence"/>
</dbReference>
<evidence type="ECO:0000259" key="1">
    <source>
        <dbReference type="Pfam" id="PF01425"/>
    </source>
</evidence>
<dbReference type="Gene3D" id="3.10.490.10">
    <property type="entry name" value="Gamma-glutamyl cyclotransferase-like"/>
    <property type="match status" value="1"/>
</dbReference>
<evidence type="ECO:0000313" key="3">
    <source>
        <dbReference type="EMBL" id="NYD32089.1"/>
    </source>
</evidence>
<dbReference type="Gene3D" id="1.20.58.1700">
    <property type="match status" value="1"/>
</dbReference>
<proteinExistence type="predicted"/>
<dbReference type="GO" id="GO:0004039">
    <property type="term" value="F:allophanate hydrolase activity"/>
    <property type="evidence" value="ECO:0007669"/>
    <property type="project" value="UniProtKB-EC"/>
</dbReference>